<evidence type="ECO:0000256" key="1">
    <source>
        <dbReference type="SAM" id="MobiDB-lite"/>
    </source>
</evidence>
<feature type="region of interest" description="Disordered" evidence="1">
    <location>
        <begin position="81"/>
        <end position="100"/>
    </location>
</feature>
<evidence type="ECO:0000313" key="2">
    <source>
        <dbReference type="EMBL" id="SVA97988.1"/>
    </source>
</evidence>
<organism evidence="2">
    <name type="scientific">marine metagenome</name>
    <dbReference type="NCBI Taxonomy" id="408172"/>
    <lineage>
        <taxon>unclassified sequences</taxon>
        <taxon>metagenomes</taxon>
        <taxon>ecological metagenomes</taxon>
    </lineage>
</organism>
<dbReference type="EMBL" id="UINC01024417">
    <property type="protein sequence ID" value="SVA97988.1"/>
    <property type="molecule type" value="Genomic_DNA"/>
</dbReference>
<gene>
    <name evidence="2" type="ORF">METZ01_LOCUS150842</name>
</gene>
<protein>
    <submittedName>
        <fullName evidence="2">Uncharacterized protein</fullName>
    </submittedName>
</protein>
<feature type="region of interest" description="Disordered" evidence="1">
    <location>
        <begin position="1"/>
        <end position="58"/>
    </location>
</feature>
<proteinExistence type="predicted"/>
<reference evidence="2" key="1">
    <citation type="submission" date="2018-05" db="EMBL/GenBank/DDBJ databases">
        <authorList>
            <person name="Lanie J.A."/>
            <person name="Ng W.-L."/>
            <person name="Kazmierczak K.M."/>
            <person name="Andrzejewski T.M."/>
            <person name="Davidsen T.M."/>
            <person name="Wayne K.J."/>
            <person name="Tettelin H."/>
            <person name="Glass J.I."/>
            <person name="Rusch D."/>
            <person name="Podicherti R."/>
            <person name="Tsui H.-C.T."/>
            <person name="Winkler M.E."/>
        </authorList>
    </citation>
    <scope>NUCLEOTIDE SEQUENCE</scope>
</reference>
<dbReference type="AlphaFoldDB" id="A0A382A8V7"/>
<accession>A0A382A8V7</accession>
<name>A0A382A8V7_9ZZZZ</name>
<feature type="compositionally biased region" description="Basic residues" evidence="1">
    <location>
        <begin position="32"/>
        <end position="46"/>
    </location>
</feature>
<sequence length="100" mass="12089">MGKEYRSKDEALERSPQYRHMVNLENRERKKQEKKRHHRGGKKIGKKHPDGTYTEISTPDCDWHERWQNPDYEAIVEHARKSGNNKQYEALNRPKEVKFK</sequence>
<feature type="compositionally biased region" description="Basic and acidic residues" evidence="1">
    <location>
        <begin position="1"/>
        <end position="13"/>
    </location>
</feature>